<dbReference type="InterPro" id="IPR032807">
    <property type="entry name" value="GNVR"/>
</dbReference>
<evidence type="ECO:0000256" key="17">
    <source>
        <dbReference type="SAM" id="Phobius"/>
    </source>
</evidence>
<evidence type="ECO:0000256" key="16">
    <source>
        <dbReference type="SAM" id="Coils"/>
    </source>
</evidence>
<dbReference type="NCBIfam" id="TIGR01007">
    <property type="entry name" value="eps_fam"/>
    <property type="match status" value="1"/>
</dbReference>
<evidence type="ECO:0000256" key="2">
    <source>
        <dbReference type="ARBA" id="ARBA00007316"/>
    </source>
</evidence>
<evidence type="ECO:0000256" key="13">
    <source>
        <dbReference type="ARBA" id="ARBA00023136"/>
    </source>
</evidence>
<keyword evidence="5" id="KW-1003">Cell membrane</keyword>
<name>A0A5B8V0M7_9SPHI</name>
<sequence length="793" mass="89367">MCAQTSAASRNKPKPVSNEELLNFREILGKYLYHWPLYILLLIICGGAGFVYSKLVKPGYEVKASIVLTDDRDNKTSHKDVLDQLEVTDAPQVVENEIQILKSRNLISRVVYDLKLYINYSRESKLVKKEDLYKKSPVEFELINGQLIGDHKFEVVIKDTSTFLLKGAFDKAKLFHFSNTLSNSFGTWKLNPTKDIKDYIGSTINITVSDPNAVANGFQGAISVTLLDKQASTIELSYTDQLPQRGKDVVNDVIYRYNEENMNAKNLLTQNTLDFIDKRLASLKGELSTAENDVQSYRSSRGINDISKQSDSYLQNTQVNDREMQDVDIQLSTVQAIESYVNSPGRSSVPSTAGITDQGLSSLVQKLVDLQQERERMLANTPESNPIFDPINSQIKAARSAIKENIASTKSTLLAKKRQLQSYGNKAQTQIRDVPKQEQELVSLMRAQQLKETLYTYLQQKREEVALSYASTQIDARTVDTAYVVPPKGSKKMIPLAAGLALGLFIPTGLILGRHTFRNRISTNKDITRAVSIPILSELTFEKSKNPIVVHDRGKFALAEEFRTLRTKLHYLHEKTDKGRVTLLTSSIATEGKSFVATNLAVALAASGRKTIILEMDLRKPRVTAVLDIQKDHVGISNYLIGEATETRIIQKSELYPNLDVMGSGTIDTNPSELLEQESTTKLFEWLREHYDDIIVDTPPVSIVTDAIILSRLVDVTLYVVRQGYTPKTILPFMKNLEEEQHFPKLNIVFNGIEKGRYGYSGYTSYGYGDYIESKEARKKYSRGIFSDFFKRF</sequence>
<dbReference type="SUPFAM" id="SSF52540">
    <property type="entry name" value="P-loop containing nucleoside triphosphate hydrolases"/>
    <property type="match status" value="1"/>
</dbReference>
<dbReference type="GO" id="GO:0005886">
    <property type="term" value="C:plasma membrane"/>
    <property type="evidence" value="ECO:0007669"/>
    <property type="project" value="UniProtKB-SubCell"/>
</dbReference>
<evidence type="ECO:0000259" key="19">
    <source>
        <dbReference type="Pfam" id="PF13614"/>
    </source>
</evidence>
<dbReference type="Pfam" id="PF13807">
    <property type="entry name" value="GNVR"/>
    <property type="match status" value="1"/>
</dbReference>
<feature type="domain" description="Tyrosine-protein kinase G-rich" evidence="20">
    <location>
        <begin position="437"/>
        <end position="515"/>
    </location>
</feature>
<evidence type="ECO:0000256" key="5">
    <source>
        <dbReference type="ARBA" id="ARBA00022475"/>
    </source>
</evidence>
<dbReference type="RefSeq" id="WP_147033100.1">
    <property type="nucleotide sequence ID" value="NZ_CP042436.1"/>
</dbReference>
<keyword evidence="10 21" id="KW-0418">Kinase</keyword>
<dbReference type="InterPro" id="IPR027417">
    <property type="entry name" value="P-loop_NTPase"/>
</dbReference>
<dbReference type="Proteomes" id="UP000321479">
    <property type="component" value="Chromosome"/>
</dbReference>
<dbReference type="PANTHER" id="PTHR32309">
    <property type="entry name" value="TYROSINE-PROTEIN KINASE"/>
    <property type="match status" value="1"/>
</dbReference>
<feature type="transmembrane region" description="Helical" evidence="17">
    <location>
        <begin position="31"/>
        <end position="52"/>
    </location>
</feature>
<dbReference type="KEGG" id="mgin:FRZ54_17870"/>
<dbReference type="EC" id="2.7.10.2" evidence="4"/>
<dbReference type="EMBL" id="CP042436">
    <property type="protein sequence ID" value="QEC64363.1"/>
    <property type="molecule type" value="Genomic_DNA"/>
</dbReference>
<dbReference type="Pfam" id="PF13614">
    <property type="entry name" value="AAA_31"/>
    <property type="match status" value="1"/>
</dbReference>
<evidence type="ECO:0000256" key="3">
    <source>
        <dbReference type="ARBA" id="ARBA00008883"/>
    </source>
</evidence>
<feature type="domain" description="Polysaccharide chain length determinant N-terminal" evidence="18">
    <location>
        <begin position="22"/>
        <end position="114"/>
    </location>
</feature>
<proteinExistence type="inferred from homology"/>
<dbReference type="GO" id="GO:0004715">
    <property type="term" value="F:non-membrane spanning protein tyrosine kinase activity"/>
    <property type="evidence" value="ECO:0007669"/>
    <property type="project" value="UniProtKB-EC"/>
</dbReference>
<keyword evidence="22" id="KW-1185">Reference proteome</keyword>
<comment type="catalytic activity">
    <reaction evidence="15">
        <text>L-tyrosyl-[protein] + ATP = O-phospho-L-tyrosyl-[protein] + ADP + H(+)</text>
        <dbReference type="Rhea" id="RHEA:10596"/>
        <dbReference type="Rhea" id="RHEA-COMP:10136"/>
        <dbReference type="Rhea" id="RHEA-COMP:20101"/>
        <dbReference type="ChEBI" id="CHEBI:15378"/>
        <dbReference type="ChEBI" id="CHEBI:30616"/>
        <dbReference type="ChEBI" id="CHEBI:46858"/>
        <dbReference type="ChEBI" id="CHEBI:61978"/>
        <dbReference type="ChEBI" id="CHEBI:456216"/>
        <dbReference type="EC" id="2.7.10.2"/>
    </reaction>
</comment>
<evidence type="ECO:0000256" key="11">
    <source>
        <dbReference type="ARBA" id="ARBA00022840"/>
    </source>
</evidence>
<keyword evidence="9" id="KW-0547">Nucleotide-binding</keyword>
<dbReference type="Gene3D" id="3.40.50.300">
    <property type="entry name" value="P-loop containing nucleotide triphosphate hydrolases"/>
    <property type="match status" value="1"/>
</dbReference>
<dbReference type="Pfam" id="PF02706">
    <property type="entry name" value="Wzz"/>
    <property type="match status" value="1"/>
</dbReference>
<dbReference type="AlphaFoldDB" id="A0A5B8V0M7"/>
<evidence type="ECO:0000256" key="14">
    <source>
        <dbReference type="ARBA" id="ARBA00023137"/>
    </source>
</evidence>
<comment type="subcellular location">
    <subcellularLocation>
        <location evidence="1">Cell inner membrane</location>
        <topology evidence="1">Multi-pass membrane protein</topology>
    </subcellularLocation>
</comment>
<dbReference type="CDD" id="cd05387">
    <property type="entry name" value="BY-kinase"/>
    <property type="match status" value="1"/>
</dbReference>
<evidence type="ECO:0000256" key="1">
    <source>
        <dbReference type="ARBA" id="ARBA00004429"/>
    </source>
</evidence>
<dbReference type="InterPro" id="IPR003856">
    <property type="entry name" value="LPS_length_determ_N"/>
</dbReference>
<evidence type="ECO:0000256" key="12">
    <source>
        <dbReference type="ARBA" id="ARBA00022989"/>
    </source>
</evidence>
<evidence type="ECO:0000256" key="7">
    <source>
        <dbReference type="ARBA" id="ARBA00022679"/>
    </source>
</evidence>
<dbReference type="PANTHER" id="PTHR32309:SF13">
    <property type="entry name" value="FERRIC ENTEROBACTIN TRANSPORT PROTEIN FEPE"/>
    <property type="match status" value="1"/>
</dbReference>
<comment type="similarity">
    <text evidence="3">Belongs to the etk/wzc family.</text>
</comment>
<keyword evidence="14" id="KW-0829">Tyrosine-protein kinase</keyword>
<keyword evidence="12 17" id="KW-1133">Transmembrane helix</keyword>
<keyword evidence="16" id="KW-0175">Coiled coil</keyword>
<evidence type="ECO:0000256" key="15">
    <source>
        <dbReference type="ARBA" id="ARBA00051245"/>
    </source>
</evidence>
<dbReference type="InterPro" id="IPR005702">
    <property type="entry name" value="Wzc-like_C"/>
</dbReference>
<protein>
    <recommendedName>
        <fullName evidence="4">non-specific protein-tyrosine kinase</fullName>
        <ecNumber evidence="4">2.7.10.2</ecNumber>
    </recommendedName>
</protein>
<feature type="coiled-coil region" evidence="16">
    <location>
        <begin position="273"/>
        <end position="300"/>
    </location>
</feature>
<keyword evidence="7 21" id="KW-0808">Transferase</keyword>
<feature type="domain" description="AAA" evidence="19">
    <location>
        <begin position="592"/>
        <end position="709"/>
    </location>
</feature>
<evidence type="ECO:0000313" key="21">
    <source>
        <dbReference type="EMBL" id="QEC64363.1"/>
    </source>
</evidence>
<gene>
    <name evidence="21" type="ORF">FRZ54_17870</name>
</gene>
<evidence type="ECO:0000256" key="8">
    <source>
        <dbReference type="ARBA" id="ARBA00022692"/>
    </source>
</evidence>
<evidence type="ECO:0000313" key="22">
    <source>
        <dbReference type="Proteomes" id="UP000321479"/>
    </source>
</evidence>
<keyword evidence="6" id="KW-0997">Cell inner membrane</keyword>
<keyword evidence="8 17" id="KW-0812">Transmembrane</keyword>
<organism evidence="21 22">
    <name type="scientific">Mucilaginibacter ginsenosidivorans</name>
    <dbReference type="NCBI Taxonomy" id="398053"/>
    <lineage>
        <taxon>Bacteria</taxon>
        <taxon>Pseudomonadati</taxon>
        <taxon>Bacteroidota</taxon>
        <taxon>Sphingobacteriia</taxon>
        <taxon>Sphingobacteriales</taxon>
        <taxon>Sphingobacteriaceae</taxon>
        <taxon>Mucilaginibacter</taxon>
    </lineage>
</organism>
<dbReference type="GO" id="GO:0005524">
    <property type="term" value="F:ATP binding"/>
    <property type="evidence" value="ECO:0007669"/>
    <property type="project" value="UniProtKB-KW"/>
</dbReference>
<dbReference type="InterPro" id="IPR025669">
    <property type="entry name" value="AAA_dom"/>
</dbReference>
<accession>A0A5B8V0M7</accession>
<reference evidence="21 22" key="1">
    <citation type="journal article" date="2017" name="Curr. Microbiol.">
        <title>Mucilaginibacter ginsenosidivorans sp. nov., Isolated from Soil of Ginseng Field.</title>
        <authorList>
            <person name="Kim M.M."/>
            <person name="Siddiqi M.Z."/>
            <person name="Im W.T."/>
        </authorList>
    </citation>
    <scope>NUCLEOTIDE SEQUENCE [LARGE SCALE GENOMIC DNA]</scope>
    <source>
        <strain evidence="21 22">Gsoil 3017</strain>
    </source>
</reference>
<evidence type="ECO:0000259" key="20">
    <source>
        <dbReference type="Pfam" id="PF13807"/>
    </source>
</evidence>
<evidence type="ECO:0000256" key="6">
    <source>
        <dbReference type="ARBA" id="ARBA00022519"/>
    </source>
</evidence>
<evidence type="ECO:0000256" key="9">
    <source>
        <dbReference type="ARBA" id="ARBA00022741"/>
    </source>
</evidence>
<evidence type="ECO:0000259" key="18">
    <source>
        <dbReference type="Pfam" id="PF02706"/>
    </source>
</evidence>
<evidence type="ECO:0000256" key="10">
    <source>
        <dbReference type="ARBA" id="ARBA00022777"/>
    </source>
</evidence>
<dbReference type="InterPro" id="IPR050445">
    <property type="entry name" value="Bact_polysacc_biosynth/exp"/>
</dbReference>
<keyword evidence="13 17" id="KW-0472">Membrane</keyword>
<comment type="similarity">
    <text evidence="2">Belongs to the CpsD/CapB family.</text>
</comment>
<dbReference type="OrthoDB" id="9794577at2"/>
<evidence type="ECO:0000256" key="4">
    <source>
        <dbReference type="ARBA" id="ARBA00011903"/>
    </source>
</evidence>
<keyword evidence="11" id="KW-0067">ATP-binding</keyword>